<dbReference type="EMBL" id="HM776587">
    <property type="protein sequence ID" value="ADT80776.1"/>
    <property type="molecule type" value="Genomic_DNA"/>
</dbReference>
<name>E7CWE4_AZOBR</name>
<gene>
    <name evidence="1" type="ORF">AbrSp245_237-1</name>
</gene>
<protein>
    <submittedName>
        <fullName evidence="1">Uncharacterized protein</fullName>
    </submittedName>
</protein>
<accession>E7CWE4</accession>
<sequence length="237" mass="25367">MPLIPIAARGQWVYTPAPRRRWQRRHRLDRRVAQPGRALLSGGRGRRFESSLSDQYEKGRCGDASALSLFAHSLFRPAAAAQAALPPVVPGKRHKTGSGPMEQAIGQEPQAAGGPVGTEIDPKAVVVSRAVRDLLQPHGFRPRDIGSGVGGGMAWNRRGGDDTHEMITCNGRLSGDPDRAEWTAGRYGNRGGFVEVTGLTLRGALDAVAVLPRPVRVDGSLAEGIYPSLEDALDDIA</sequence>
<dbReference type="AntiFam" id="ANF00013">
    <property type="entry name" value="tRNA translation"/>
</dbReference>
<proteinExistence type="predicted"/>
<organism evidence="1">
    <name type="scientific">Azospirillum brasilense</name>
    <dbReference type="NCBI Taxonomy" id="192"/>
    <lineage>
        <taxon>Bacteria</taxon>
        <taxon>Pseudomonadati</taxon>
        <taxon>Pseudomonadota</taxon>
        <taxon>Alphaproteobacteria</taxon>
        <taxon>Rhodospirillales</taxon>
        <taxon>Azospirillaceae</taxon>
        <taxon>Azospirillum</taxon>
    </lineage>
</organism>
<dbReference type="AlphaFoldDB" id="E7CWE4"/>
<evidence type="ECO:0000313" key="1">
    <source>
        <dbReference type="EMBL" id="ADT80776.1"/>
    </source>
</evidence>
<reference evidence="1" key="1">
    <citation type="submission" date="2010-07" db="EMBL/GenBank/DDBJ databases">
        <authorList>
            <person name="Katsy E.I."/>
            <person name="Prilipov A.G."/>
        </authorList>
    </citation>
    <scope>NUCLEOTIDE SEQUENCE</scope>
    <source>
        <strain evidence="1">Sp245</strain>
    </source>
</reference>